<dbReference type="InterPro" id="IPR000008">
    <property type="entry name" value="C2_dom"/>
</dbReference>
<dbReference type="EMBL" id="CAXKWB010027797">
    <property type="protein sequence ID" value="CAL4132447.1"/>
    <property type="molecule type" value="Genomic_DNA"/>
</dbReference>
<organism evidence="2 3">
    <name type="scientific">Meganyctiphanes norvegica</name>
    <name type="common">Northern krill</name>
    <name type="synonym">Thysanopoda norvegica</name>
    <dbReference type="NCBI Taxonomy" id="48144"/>
    <lineage>
        <taxon>Eukaryota</taxon>
        <taxon>Metazoa</taxon>
        <taxon>Ecdysozoa</taxon>
        <taxon>Arthropoda</taxon>
        <taxon>Crustacea</taxon>
        <taxon>Multicrustacea</taxon>
        <taxon>Malacostraca</taxon>
        <taxon>Eumalacostraca</taxon>
        <taxon>Eucarida</taxon>
        <taxon>Euphausiacea</taxon>
        <taxon>Euphausiidae</taxon>
        <taxon>Meganyctiphanes</taxon>
    </lineage>
</organism>
<evidence type="ECO:0000259" key="1">
    <source>
        <dbReference type="PROSITE" id="PS50004"/>
    </source>
</evidence>
<feature type="domain" description="C2" evidence="1">
    <location>
        <begin position="84"/>
        <end position="213"/>
    </location>
</feature>
<sequence>MKSEIQPISDGNTSCDDKHQGNYKFYIPLENKITDIGDGICKIIRNKSGCKCHVSCHPQPSMWQIVGTKCHAISCQGRSKSTNWDDDGKCDTWRTFVVDKEKCIDLEVTVHRGENITKGSKIKDALGPRDPYIVLRIPQLKMNNPKCTKAKIDSTNPRWDETFNFYFCKNPNEPYIMEISLMDCNSILKDEALDKGLFPLYCLEEGIPKYCTFNFKGNSKVFTTFLIKKNEKSDLRFSMTLCEEEKAYLRKRRKKVFESMKALLGDNGPHNKSEV</sequence>
<comment type="caution">
    <text evidence="2">The sequence shown here is derived from an EMBL/GenBank/DDBJ whole genome shotgun (WGS) entry which is preliminary data.</text>
</comment>
<proteinExistence type="predicted"/>
<accession>A0AAV2RM81</accession>
<keyword evidence="3" id="KW-1185">Reference proteome</keyword>
<reference evidence="2 3" key="1">
    <citation type="submission" date="2024-05" db="EMBL/GenBank/DDBJ databases">
        <authorList>
            <person name="Wallberg A."/>
        </authorList>
    </citation>
    <scope>NUCLEOTIDE SEQUENCE [LARGE SCALE GENOMIC DNA]</scope>
</reference>
<dbReference type="AlphaFoldDB" id="A0AAV2RM81"/>
<dbReference type="Pfam" id="PF00168">
    <property type="entry name" value="C2"/>
    <property type="match status" value="1"/>
</dbReference>
<dbReference type="InterPro" id="IPR035892">
    <property type="entry name" value="C2_domain_sf"/>
</dbReference>
<protein>
    <recommendedName>
        <fullName evidence="1">C2 domain-containing protein</fullName>
    </recommendedName>
</protein>
<dbReference type="SMART" id="SM00239">
    <property type="entry name" value="C2"/>
    <property type="match status" value="1"/>
</dbReference>
<dbReference type="PROSITE" id="PS50004">
    <property type="entry name" value="C2"/>
    <property type="match status" value="1"/>
</dbReference>
<name>A0AAV2RM81_MEGNR</name>
<feature type="non-terminal residue" evidence="2">
    <location>
        <position position="275"/>
    </location>
</feature>
<evidence type="ECO:0000313" key="3">
    <source>
        <dbReference type="Proteomes" id="UP001497623"/>
    </source>
</evidence>
<dbReference type="Gene3D" id="2.60.40.150">
    <property type="entry name" value="C2 domain"/>
    <property type="match status" value="1"/>
</dbReference>
<dbReference type="SUPFAM" id="SSF49562">
    <property type="entry name" value="C2 domain (Calcium/lipid-binding domain, CaLB)"/>
    <property type="match status" value="1"/>
</dbReference>
<gene>
    <name evidence="2" type="ORF">MNOR_LOCUS27006</name>
</gene>
<evidence type="ECO:0000313" key="2">
    <source>
        <dbReference type="EMBL" id="CAL4132447.1"/>
    </source>
</evidence>
<dbReference type="Proteomes" id="UP001497623">
    <property type="component" value="Unassembled WGS sequence"/>
</dbReference>